<dbReference type="InterPro" id="IPR001087">
    <property type="entry name" value="GDSL"/>
</dbReference>
<evidence type="ECO:0000313" key="4">
    <source>
        <dbReference type="Proteomes" id="UP000595038"/>
    </source>
</evidence>
<reference evidence="1 4" key="2">
    <citation type="submission" date="2020-12" db="EMBL/GenBank/DDBJ databases">
        <title>FDA dAtabase for Regulatory Grade micrObial Sequences (FDA-ARGOS): Supporting development and validation of Infectious Disease Dx tests.</title>
        <authorList>
            <person name="Nelson B."/>
            <person name="Plummer A."/>
            <person name="Tallon L."/>
            <person name="Sadzewicz L."/>
            <person name="Zhao X."/>
            <person name="Boylan J."/>
            <person name="Ott S."/>
            <person name="Bowen H."/>
            <person name="Vavikolanu K."/>
            <person name="Mehta A."/>
            <person name="Aluvathingal J."/>
            <person name="Nadendla S."/>
            <person name="Myers T."/>
            <person name="Yan Y."/>
            <person name="Sichtig H."/>
        </authorList>
    </citation>
    <scope>NUCLEOTIDE SEQUENCE [LARGE SCALE GENOMIC DNA]</scope>
    <source>
        <strain evidence="1 4">FDAARGOS_923</strain>
    </source>
</reference>
<dbReference type="InterPro" id="IPR045136">
    <property type="entry name" value="Iah1-like"/>
</dbReference>
<accession>A0A1Y0YHN6</accession>
<dbReference type="Pfam" id="PF00657">
    <property type="entry name" value="Lipase_GDSL"/>
    <property type="match status" value="1"/>
</dbReference>
<dbReference type="EMBL" id="CP065647">
    <property type="protein sequence ID" value="QPR74903.1"/>
    <property type="molecule type" value="Genomic_DNA"/>
</dbReference>
<organism evidence="2 3">
    <name type="scientific">Bacillus licheniformis</name>
    <dbReference type="NCBI Taxonomy" id="1402"/>
    <lineage>
        <taxon>Bacteria</taxon>
        <taxon>Bacillati</taxon>
        <taxon>Bacillota</taxon>
        <taxon>Bacilli</taxon>
        <taxon>Bacillales</taxon>
        <taxon>Bacillaceae</taxon>
        <taxon>Bacillus</taxon>
    </lineage>
</organism>
<sequence>MKKSLVMVLVFLLLLSGCGEDDPRKVVAFGDSNTRGSNWQFRDYPKAEKWVNLLQTSLQGQYKINNAGIGGETTEDARFRFRKDVLDKQPAYLFIMFGTNDAAILTKGLPRVSKKRFKENLYYFVKESRRRGIEPVLMTCLPIVEGSGDNIFYYARYRASSFEKYGGARKWHDSYNDVTRETARELDVPLIDNWKNIVKKAGGATDEKLIHSGFIDPSGNHLTPKGARIIFEGINKSKIIKTS</sequence>
<evidence type="ECO:0000313" key="3">
    <source>
        <dbReference type="Proteomes" id="UP000435910"/>
    </source>
</evidence>
<reference evidence="2 3" key="1">
    <citation type="submission" date="2019-06" db="EMBL/GenBank/DDBJ databases">
        <title>Genome sequence analysis of &gt;100 Bacillus licheniformis strains suggests intrinsic resistance to this species.</title>
        <authorList>
            <person name="Wels M."/>
            <person name="Siezen R.J."/>
            <person name="Johansen E."/>
            <person name="Stuer-Lauridsen B."/>
            <person name="Bjerre K."/>
            <person name="Nielsen B.K.K."/>
        </authorList>
    </citation>
    <scope>NUCLEOTIDE SEQUENCE [LARGE SCALE GENOMIC DNA]</scope>
    <source>
        <strain evidence="2 3">BAC-16736</strain>
    </source>
</reference>
<gene>
    <name evidence="2" type="ORF">CHCC16736_1430</name>
    <name evidence="1" type="ORF">I6G80_11945</name>
</gene>
<dbReference type="PANTHER" id="PTHR14209">
    <property type="entry name" value="ISOAMYL ACETATE-HYDROLYZING ESTERASE 1"/>
    <property type="match status" value="1"/>
</dbReference>
<dbReference type="PANTHER" id="PTHR14209:SF19">
    <property type="entry name" value="ISOAMYL ACETATE-HYDROLYZING ESTERASE 1 HOMOLOG"/>
    <property type="match status" value="1"/>
</dbReference>
<evidence type="ECO:0000313" key="2">
    <source>
        <dbReference type="EMBL" id="TWL23722.1"/>
    </source>
</evidence>
<proteinExistence type="predicted"/>
<dbReference type="InterPro" id="IPR036514">
    <property type="entry name" value="SGNH_hydro_sf"/>
</dbReference>
<dbReference type="SUPFAM" id="SSF52266">
    <property type="entry name" value="SGNH hydrolase"/>
    <property type="match status" value="1"/>
</dbReference>
<dbReference type="AlphaFoldDB" id="A0A1Y0YHN6"/>
<protein>
    <submittedName>
        <fullName evidence="1">SGNH/GDSL hydrolase family protein</fullName>
    </submittedName>
</protein>
<name>A0A1Y0YHN6_BACLI</name>
<dbReference type="GO" id="GO:0016788">
    <property type="term" value="F:hydrolase activity, acting on ester bonds"/>
    <property type="evidence" value="ECO:0007669"/>
    <property type="project" value="InterPro"/>
</dbReference>
<evidence type="ECO:0000313" key="1">
    <source>
        <dbReference type="EMBL" id="QPR74903.1"/>
    </source>
</evidence>
<dbReference type="Proteomes" id="UP000435910">
    <property type="component" value="Unassembled WGS sequence"/>
</dbReference>
<dbReference type="Gene3D" id="3.40.50.1110">
    <property type="entry name" value="SGNH hydrolase"/>
    <property type="match status" value="1"/>
</dbReference>
<dbReference type="RefSeq" id="WP_003183716.1">
    <property type="nucleotide sequence ID" value="NZ_CAJCKC010000013.1"/>
</dbReference>
<dbReference type="PROSITE" id="PS51257">
    <property type="entry name" value="PROKAR_LIPOPROTEIN"/>
    <property type="match status" value="1"/>
</dbReference>
<dbReference type="EMBL" id="NILC01000028">
    <property type="protein sequence ID" value="TWL23722.1"/>
    <property type="molecule type" value="Genomic_DNA"/>
</dbReference>
<keyword evidence="1" id="KW-0378">Hydrolase</keyword>
<dbReference type="Proteomes" id="UP000595038">
    <property type="component" value="Chromosome"/>
</dbReference>